<evidence type="ECO:0000313" key="2">
    <source>
        <dbReference type="EMBL" id="CAG7822638.1"/>
    </source>
</evidence>
<comment type="caution">
    <text evidence="2">The sequence shown here is derived from an EMBL/GenBank/DDBJ whole genome shotgun (WGS) entry which is preliminary data.</text>
</comment>
<sequence length="141" mass="16169">MPDSWILVVITVLIVFILFYMSNRMICLTAKARESAEEKNQQSTDTSIHYIQSESLPSSPRLTSIHDLSNNNCKEEVSGCGTLQSRVESRLRSQMFNLLLAEKEHQQLELDVRRLAQVLSISQDLVDMHGDVERLREHTLL</sequence>
<dbReference type="AlphaFoldDB" id="A0A8J2KXB2"/>
<name>A0A8J2KXB2_9HEXA</name>
<keyword evidence="1" id="KW-1133">Transmembrane helix</keyword>
<dbReference type="Proteomes" id="UP000708208">
    <property type="component" value="Unassembled WGS sequence"/>
</dbReference>
<evidence type="ECO:0000256" key="1">
    <source>
        <dbReference type="SAM" id="Phobius"/>
    </source>
</evidence>
<keyword evidence="3" id="KW-1185">Reference proteome</keyword>
<keyword evidence="1" id="KW-0812">Transmembrane</keyword>
<dbReference type="EMBL" id="CAJVCH010526953">
    <property type="protein sequence ID" value="CAG7822638.1"/>
    <property type="molecule type" value="Genomic_DNA"/>
</dbReference>
<proteinExistence type="predicted"/>
<accession>A0A8J2KXB2</accession>
<organism evidence="2 3">
    <name type="scientific">Allacma fusca</name>
    <dbReference type="NCBI Taxonomy" id="39272"/>
    <lineage>
        <taxon>Eukaryota</taxon>
        <taxon>Metazoa</taxon>
        <taxon>Ecdysozoa</taxon>
        <taxon>Arthropoda</taxon>
        <taxon>Hexapoda</taxon>
        <taxon>Collembola</taxon>
        <taxon>Symphypleona</taxon>
        <taxon>Sminthuridae</taxon>
        <taxon>Allacma</taxon>
    </lineage>
</organism>
<reference evidence="2" key="1">
    <citation type="submission" date="2021-06" db="EMBL/GenBank/DDBJ databases">
        <authorList>
            <person name="Hodson N. C."/>
            <person name="Mongue J. A."/>
            <person name="Jaron S. K."/>
        </authorList>
    </citation>
    <scope>NUCLEOTIDE SEQUENCE</scope>
</reference>
<keyword evidence="1" id="KW-0472">Membrane</keyword>
<feature type="transmembrane region" description="Helical" evidence="1">
    <location>
        <begin position="6"/>
        <end position="23"/>
    </location>
</feature>
<evidence type="ECO:0000313" key="3">
    <source>
        <dbReference type="Proteomes" id="UP000708208"/>
    </source>
</evidence>
<protein>
    <submittedName>
        <fullName evidence="2">Uncharacterized protein</fullName>
    </submittedName>
</protein>
<gene>
    <name evidence="2" type="ORF">AFUS01_LOCUS32899</name>
</gene>